<dbReference type="InterPro" id="IPR008030">
    <property type="entry name" value="NmrA-like"/>
</dbReference>
<dbReference type="EMBL" id="VIBQ01000031">
    <property type="protein sequence ID" value="KAB8416412.1"/>
    <property type="molecule type" value="Genomic_DNA"/>
</dbReference>
<evidence type="ECO:0000313" key="5">
    <source>
        <dbReference type="Proteomes" id="UP000327013"/>
    </source>
</evidence>
<keyword evidence="2" id="KW-0560">Oxidoreductase</keyword>
<dbReference type="SUPFAM" id="SSF51735">
    <property type="entry name" value="NAD(P)-binding Rossmann-fold domains"/>
    <property type="match status" value="1"/>
</dbReference>
<dbReference type="PANTHER" id="PTHR47706">
    <property type="entry name" value="NMRA-LIKE FAMILY PROTEIN"/>
    <property type="match status" value="1"/>
</dbReference>
<dbReference type="GO" id="GO:0009807">
    <property type="term" value="P:lignan biosynthetic process"/>
    <property type="evidence" value="ECO:0007669"/>
    <property type="project" value="UniProtKB-ARBA"/>
</dbReference>
<evidence type="ECO:0000256" key="1">
    <source>
        <dbReference type="ARBA" id="ARBA00022857"/>
    </source>
</evidence>
<dbReference type="AlphaFoldDB" id="A0A5N6KZW2"/>
<comment type="caution">
    <text evidence="4">The sequence shown here is derived from an EMBL/GenBank/DDBJ whole genome shotgun (WGS) entry which is preliminary data.</text>
</comment>
<dbReference type="OrthoDB" id="526755at2759"/>
<protein>
    <recommendedName>
        <fullName evidence="3">NmrA-like domain-containing protein</fullName>
    </recommendedName>
</protein>
<dbReference type="InterPro" id="IPR036291">
    <property type="entry name" value="NAD(P)-bd_dom_sf"/>
</dbReference>
<evidence type="ECO:0000256" key="2">
    <source>
        <dbReference type="ARBA" id="ARBA00023002"/>
    </source>
</evidence>
<dbReference type="CDD" id="cd05259">
    <property type="entry name" value="PCBER_SDR_a"/>
    <property type="match status" value="1"/>
</dbReference>
<gene>
    <name evidence="4" type="ORF">FH972_024931</name>
</gene>
<evidence type="ECO:0000313" key="4">
    <source>
        <dbReference type="EMBL" id="KAB8416412.1"/>
    </source>
</evidence>
<accession>A0A5N6KZW2</accession>
<organism evidence="4 5">
    <name type="scientific">Carpinus fangiana</name>
    <dbReference type="NCBI Taxonomy" id="176857"/>
    <lineage>
        <taxon>Eukaryota</taxon>
        <taxon>Viridiplantae</taxon>
        <taxon>Streptophyta</taxon>
        <taxon>Embryophyta</taxon>
        <taxon>Tracheophyta</taxon>
        <taxon>Spermatophyta</taxon>
        <taxon>Magnoliopsida</taxon>
        <taxon>eudicotyledons</taxon>
        <taxon>Gunneridae</taxon>
        <taxon>Pentapetalae</taxon>
        <taxon>rosids</taxon>
        <taxon>fabids</taxon>
        <taxon>Fagales</taxon>
        <taxon>Betulaceae</taxon>
        <taxon>Carpinus</taxon>
    </lineage>
</organism>
<keyword evidence="5" id="KW-1185">Reference proteome</keyword>
<dbReference type="Gene3D" id="3.40.50.720">
    <property type="entry name" value="NAD(P)-binding Rossmann-like Domain"/>
    <property type="match status" value="1"/>
</dbReference>
<name>A0A5N6KZW2_9ROSI</name>
<dbReference type="InterPro" id="IPR051609">
    <property type="entry name" value="NmrA/Isoflavone_reductase-like"/>
</dbReference>
<dbReference type="Pfam" id="PF05368">
    <property type="entry name" value="NmrA"/>
    <property type="match status" value="1"/>
</dbReference>
<evidence type="ECO:0000259" key="3">
    <source>
        <dbReference type="Pfam" id="PF05368"/>
    </source>
</evidence>
<reference evidence="4 5" key="1">
    <citation type="submission" date="2019-06" db="EMBL/GenBank/DDBJ databases">
        <title>A chromosomal-level reference genome of Carpinus fangiana (Coryloideae, Betulaceae).</title>
        <authorList>
            <person name="Yang X."/>
            <person name="Wang Z."/>
            <person name="Zhang L."/>
            <person name="Hao G."/>
            <person name="Liu J."/>
            <person name="Yang Y."/>
        </authorList>
    </citation>
    <scope>NUCLEOTIDE SEQUENCE [LARGE SCALE GENOMIC DNA]</scope>
    <source>
        <strain evidence="4">Cfa_2016G</strain>
        <tissue evidence="4">Leaf</tissue>
    </source>
</reference>
<feature type="domain" description="NmrA-like" evidence="3">
    <location>
        <begin position="5"/>
        <end position="238"/>
    </location>
</feature>
<sequence length="295" mass="31684">MAIEKVTVVGGSGTAGSAVVSALLASPFQLTILARASSTSKLPGGARIIKVADSHPLDELVAAFTGQDAVVSTLGVLATDVQKRIIDAAAQAGIKRFIPSEFGLNLRNARTLARIPAMASKGEIIDHLKAQETKGLSWTGIATGAFFDWGLENGWLRVDLKNRSVQILNDGTAKFSTSILPRVGESVVQVLKHEAETRNRYIYTQSFNVSQQDIVKSLEAVSGQKWAVDFLDEETFIKDNATQGDADDMKRIENVVFAQAVLDCDFEKEGLSNDVLGLQAHSLDAEIEKILNSAA</sequence>
<dbReference type="PANTHER" id="PTHR47706:SF9">
    <property type="entry name" value="NMRA-LIKE DOMAIN-CONTAINING PROTEIN-RELATED"/>
    <property type="match status" value="1"/>
</dbReference>
<dbReference type="Proteomes" id="UP000327013">
    <property type="component" value="Unassembled WGS sequence"/>
</dbReference>
<keyword evidence="1" id="KW-0521">NADP</keyword>
<dbReference type="Gene3D" id="3.90.25.10">
    <property type="entry name" value="UDP-galactose 4-epimerase, domain 1"/>
    <property type="match status" value="1"/>
</dbReference>
<dbReference type="GO" id="GO:0016491">
    <property type="term" value="F:oxidoreductase activity"/>
    <property type="evidence" value="ECO:0007669"/>
    <property type="project" value="UniProtKB-KW"/>
</dbReference>
<dbReference type="InterPro" id="IPR045312">
    <property type="entry name" value="PCBER-like"/>
</dbReference>
<proteinExistence type="predicted"/>